<keyword evidence="3 10" id="KW-0716">Sensory transduction</keyword>
<dbReference type="InterPro" id="IPR004117">
    <property type="entry name" value="7tm6_olfct_rcpt"/>
</dbReference>
<feature type="transmembrane region" description="Helical" evidence="10">
    <location>
        <begin position="326"/>
        <end position="347"/>
    </location>
</feature>
<keyword evidence="2" id="KW-1003">Cell membrane</keyword>
<dbReference type="Proteomes" id="UP000002320">
    <property type="component" value="Unassembled WGS sequence"/>
</dbReference>
<feature type="transmembrane region" description="Helical" evidence="10">
    <location>
        <begin position="153"/>
        <end position="171"/>
    </location>
</feature>
<comment type="similarity">
    <text evidence="10">Belongs to the insect chemoreceptor superfamily. Heteromeric odorant receptor channel (TC 1.A.69) family.</text>
</comment>
<feature type="transmembrane region" description="Helical" evidence="10">
    <location>
        <begin position="87"/>
        <end position="108"/>
    </location>
</feature>
<dbReference type="OrthoDB" id="7726730at2759"/>
<dbReference type="GO" id="GO:0005886">
    <property type="term" value="C:plasma membrane"/>
    <property type="evidence" value="ECO:0007669"/>
    <property type="project" value="UniProtKB-SubCell"/>
</dbReference>
<evidence type="ECO:0000256" key="8">
    <source>
        <dbReference type="ARBA" id="ARBA00023170"/>
    </source>
</evidence>
<dbReference type="PANTHER" id="PTHR21137">
    <property type="entry name" value="ODORANT RECEPTOR"/>
    <property type="match status" value="1"/>
</dbReference>
<dbReference type="VEuPathDB" id="VectorBase:CQUJHB020351"/>
<protein>
    <recommendedName>
        <fullName evidence="10">Odorant receptor</fullName>
    </recommendedName>
</protein>
<keyword evidence="7 10" id="KW-0472">Membrane</keyword>
<feature type="transmembrane region" description="Helical" evidence="10">
    <location>
        <begin position="216"/>
        <end position="240"/>
    </location>
</feature>
<evidence type="ECO:0000256" key="6">
    <source>
        <dbReference type="ARBA" id="ARBA00022989"/>
    </source>
</evidence>
<dbReference type="InParanoid" id="A0A1S4KKF9"/>
<dbReference type="GO" id="GO:0005549">
    <property type="term" value="F:odorant binding"/>
    <property type="evidence" value="ECO:0007669"/>
    <property type="project" value="InterPro"/>
</dbReference>
<keyword evidence="4 10" id="KW-0812">Transmembrane</keyword>
<dbReference type="EnsemblMetazoa" id="CPIJ039824-RA">
    <property type="protein sequence ID" value="CPIJ039824-PA"/>
    <property type="gene ID" value="CPIJ039824"/>
</dbReference>
<evidence type="ECO:0000256" key="10">
    <source>
        <dbReference type="RuleBase" id="RU351113"/>
    </source>
</evidence>
<dbReference type="AlphaFoldDB" id="A0A1S4KKF9"/>
<evidence type="ECO:0000256" key="2">
    <source>
        <dbReference type="ARBA" id="ARBA00022475"/>
    </source>
</evidence>
<keyword evidence="8 10" id="KW-0675">Receptor</keyword>
<dbReference type="Pfam" id="PF02949">
    <property type="entry name" value="7tm_6"/>
    <property type="match status" value="1"/>
</dbReference>
<dbReference type="VEuPathDB" id="VectorBase:CPIJ039824"/>
<keyword evidence="5 10" id="KW-0552">Olfaction</keyword>
<evidence type="ECO:0000256" key="4">
    <source>
        <dbReference type="ARBA" id="ARBA00022692"/>
    </source>
</evidence>
<evidence type="ECO:0000256" key="5">
    <source>
        <dbReference type="ARBA" id="ARBA00022725"/>
    </source>
</evidence>
<dbReference type="GO" id="GO:0004984">
    <property type="term" value="F:olfactory receptor activity"/>
    <property type="evidence" value="ECO:0007669"/>
    <property type="project" value="InterPro"/>
</dbReference>
<accession>A0A1S4KKF9</accession>
<keyword evidence="12" id="KW-1185">Reference proteome</keyword>
<dbReference type="PANTHER" id="PTHR21137:SF35">
    <property type="entry name" value="ODORANT RECEPTOR 19A-RELATED"/>
    <property type="match status" value="1"/>
</dbReference>
<evidence type="ECO:0000313" key="12">
    <source>
        <dbReference type="Proteomes" id="UP000002320"/>
    </source>
</evidence>
<feature type="transmembrane region" description="Helical" evidence="10">
    <location>
        <begin position="64"/>
        <end position="81"/>
    </location>
</feature>
<keyword evidence="9 10" id="KW-0807">Transducer</keyword>
<evidence type="ECO:0000256" key="3">
    <source>
        <dbReference type="ARBA" id="ARBA00022606"/>
    </source>
</evidence>
<organism evidence="11 12">
    <name type="scientific">Culex quinquefasciatus</name>
    <name type="common">Southern house mosquito</name>
    <name type="synonym">Culex pungens</name>
    <dbReference type="NCBI Taxonomy" id="7176"/>
    <lineage>
        <taxon>Eukaryota</taxon>
        <taxon>Metazoa</taxon>
        <taxon>Ecdysozoa</taxon>
        <taxon>Arthropoda</taxon>
        <taxon>Hexapoda</taxon>
        <taxon>Insecta</taxon>
        <taxon>Pterygota</taxon>
        <taxon>Neoptera</taxon>
        <taxon>Endopterygota</taxon>
        <taxon>Diptera</taxon>
        <taxon>Nematocera</taxon>
        <taxon>Culicoidea</taxon>
        <taxon>Culicidae</taxon>
        <taxon>Culicinae</taxon>
        <taxon>Culicini</taxon>
        <taxon>Culex</taxon>
        <taxon>Culex</taxon>
    </lineage>
</organism>
<feature type="transmembrane region" description="Helical" evidence="10">
    <location>
        <begin position="297"/>
        <end position="320"/>
    </location>
</feature>
<dbReference type="GO" id="GO:0007165">
    <property type="term" value="P:signal transduction"/>
    <property type="evidence" value="ECO:0007669"/>
    <property type="project" value="UniProtKB-KW"/>
</dbReference>
<keyword evidence="6 10" id="KW-1133">Transmembrane helix</keyword>
<evidence type="ECO:0000256" key="7">
    <source>
        <dbReference type="ARBA" id="ARBA00023136"/>
    </source>
</evidence>
<sequence>MGCQHLPTLLWNRCKSRVVRLRRDLTQEFDYADSNFFFGVDFIMTVSGARYNLKNAKLQRFWNVYRWIIYLPTILIFWNTFLNVRNWASMEILISSLQASLAISVTILRMRIILWHYEPLMEVRRYVNRRQFGRDLVKSVGIRSEAFYSIRRIAICGVGFMFAFGASIPALDFSENHIFKLPFDIGRDFPNVQYFCEKFVNFWTIGTSLMTALDLLIVYMVLAGLTAEGKVVALCFSSIFGNTGRRVQRKLESKPGNSRQQAEREKFYFWKYLQEEFNSCVELNIEFLAAKNKIRPFLNAIFLITYYSTVVTLASGAIYLSQMETISLFSFLTLSYCLWVVIECALLTRLVNLATEANASIGWQVYDLEWPAKLQYEERFREVYRSVRTAILTVMAVSRQPLRFNCFGFFEFTLDQFWILLNMTYDLYKFFRRFV</sequence>
<comment type="subcellular location">
    <subcellularLocation>
        <location evidence="1 10">Cell membrane</location>
        <topology evidence="1 10">Multi-pass membrane protein</topology>
    </subcellularLocation>
</comment>
<evidence type="ECO:0000256" key="9">
    <source>
        <dbReference type="ARBA" id="ARBA00023224"/>
    </source>
</evidence>
<comment type="caution">
    <text evidence="10">Lacks conserved residue(s) required for the propagation of feature annotation.</text>
</comment>
<proteinExistence type="inferred from homology"/>
<name>A0A1S4KKF9_CULQU</name>
<evidence type="ECO:0000256" key="1">
    <source>
        <dbReference type="ARBA" id="ARBA00004651"/>
    </source>
</evidence>
<evidence type="ECO:0000313" key="11">
    <source>
        <dbReference type="EnsemblMetazoa" id="CPIJ039824-PA"/>
    </source>
</evidence>
<reference evidence="11" key="1">
    <citation type="submission" date="2020-05" db="UniProtKB">
        <authorList>
            <consortium name="EnsemblMetazoa"/>
        </authorList>
    </citation>
    <scope>IDENTIFICATION</scope>
    <source>
        <strain evidence="11">JHB</strain>
    </source>
</reference>